<feature type="repeat" description="WD" evidence="3">
    <location>
        <begin position="9"/>
        <end position="45"/>
    </location>
</feature>
<dbReference type="GeneID" id="19208446"/>
<feature type="repeat" description="WD" evidence="3">
    <location>
        <begin position="241"/>
        <end position="263"/>
    </location>
</feature>
<dbReference type="Pfam" id="PF23414">
    <property type="entry name" value="Beta-prop_EML_2"/>
    <property type="match status" value="1"/>
</dbReference>
<dbReference type="OrthoDB" id="674604at2759"/>
<dbReference type="InterPro" id="IPR001680">
    <property type="entry name" value="WD40_rpt"/>
</dbReference>
<keyword evidence="6" id="KW-1185">Reference proteome</keyword>
<gene>
    <name evidence="5" type="ORF">CONPUDRAFT_65796</name>
</gene>
<comment type="caution">
    <text evidence="5">The sequence shown here is derived from an EMBL/GenBank/DDBJ whole genome shotgun (WGS) entry which is preliminary data.</text>
</comment>
<dbReference type="PANTHER" id="PTHR19848:SF8">
    <property type="entry name" value="F-BOX AND WD REPEAT DOMAIN CONTAINING 7"/>
    <property type="match status" value="1"/>
</dbReference>
<dbReference type="InterPro" id="IPR020472">
    <property type="entry name" value="WD40_PAC1"/>
</dbReference>
<accession>A0A5M3M8N1</accession>
<feature type="repeat" description="WD" evidence="3">
    <location>
        <begin position="436"/>
        <end position="477"/>
    </location>
</feature>
<feature type="repeat" description="WD" evidence="3">
    <location>
        <begin position="354"/>
        <end position="395"/>
    </location>
</feature>
<dbReference type="InterPro" id="IPR019775">
    <property type="entry name" value="WD40_repeat_CS"/>
</dbReference>
<dbReference type="AlphaFoldDB" id="A0A5M3M8N1"/>
<dbReference type="KEGG" id="cput:CONPUDRAFT_65796"/>
<dbReference type="Pfam" id="PF00400">
    <property type="entry name" value="WD40"/>
    <property type="match status" value="6"/>
</dbReference>
<evidence type="ECO:0000259" key="4">
    <source>
        <dbReference type="Pfam" id="PF23414"/>
    </source>
</evidence>
<keyword evidence="1 3" id="KW-0853">WD repeat</keyword>
<dbReference type="InterPro" id="IPR011044">
    <property type="entry name" value="Quino_amine_DH_bsu"/>
</dbReference>
<dbReference type="Proteomes" id="UP000053558">
    <property type="component" value="Unassembled WGS sequence"/>
</dbReference>
<dbReference type="InterPro" id="IPR055442">
    <property type="entry name" value="Beta-prop_EML-like_2nd"/>
</dbReference>
<organism evidence="5 6">
    <name type="scientific">Coniophora puteana (strain RWD-64-598)</name>
    <name type="common">Brown rot fungus</name>
    <dbReference type="NCBI Taxonomy" id="741705"/>
    <lineage>
        <taxon>Eukaryota</taxon>
        <taxon>Fungi</taxon>
        <taxon>Dikarya</taxon>
        <taxon>Basidiomycota</taxon>
        <taxon>Agaricomycotina</taxon>
        <taxon>Agaricomycetes</taxon>
        <taxon>Agaricomycetidae</taxon>
        <taxon>Boletales</taxon>
        <taxon>Coniophorineae</taxon>
        <taxon>Coniophoraceae</taxon>
        <taxon>Coniophora</taxon>
    </lineage>
</organism>
<dbReference type="PROSITE" id="PS50082">
    <property type="entry name" value="WD_REPEATS_2"/>
    <property type="match status" value="9"/>
</dbReference>
<feature type="repeat" description="WD" evidence="3">
    <location>
        <begin position="265"/>
        <end position="306"/>
    </location>
</feature>
<evidence type="ECO:0000313" key="5">
    <source>
        <dbReference type="EMBL" id="EIW75622.1"/>
    </source>
</evidence>
<dbReference type="RefSeq" id="XP_007774103.1">
    <property type="nucleotide sequence ID" value="XM_007775913.1"/>
</dbReference>
<dbReference type="InterPro" id="IPR015943">
    <property type="entry name" value="WD40/YVTN_repeat-like_dom_sf"/>
</dbReference>
<protein>
    <submittedName>
        <fullName evidence="5">WD40 repeat-like protein</fullName>
    </submittedName>
</protein>
<evidence type="ECO:0000256" key="2">
    <source>
        <dbReference type="ARBA" id="ARBA00022737"/>
    </source>
</evidence>
<reference evidence="6" key="1">
    <citation type="journal article" date="2012" name="Science">
        <title>The Paleozoic origin of enzymatic lignin decomposition reconstructed from 31 fungal genomes.</title>
        <authorList>
            <person name="Floudas D."/>
            <person name="Binder M."/>
            <person name="Riley R."/>
            <person name="Barry K."/>
            <person name="Blanchette R.A."/>
            <person name="Henrissat B."/>
            <person name="Martinez A.T."/>
            <person name="Otillar R."/>
            <person name="Spatafora J.W."/>
            <person name="Yadav J.S."/>
            <person name="Aerts A."/>
            <person name="Benoit I."/>
            <person name="Boyd A."/>
            <person name="Carlson A."/>
            <person name="Copeland A."/>
            <person name="Coutinho P.M."/>
            <person name="de Vries R.P."/>
            <person name="Ferreira P."/>
            <person name="Findley K."/>
            <person name="Foster B."/>
            <person name="Gaskell J."/>
            <person name="Glotzer D."/>
            <person name="Gorecki P."/>
            <person name="Heitman J."/>
            <person name="Hesse C."/>
            <person name="Hori C."/>
            <person name="Igarashi K."/>
            <person name="Jurgens J.A."/>
            <person name="Kallen N."/>
            <person name="Kersten P."/>
            <person name="Kohler A."/>
            <person name="Kuees U."/>
            <person name="Kumar T.K.A."/>
            <person name="Kuo A."/>
            <person name="LaButti K."/>
            <person name="Larrondo L.F."/>
            <person name="Lindquist E."/>
            <person name="Ling A."/>
            <person name="Lombard V."/>
            <person name="Lucas S."/>
            <person name="Lundell T."/>
            <person name="Martin R."/>
            <person name="McLaughlin D.J."/>
            <person name="Morgenstern I."/>
            <person name="Morin E."/>
            <person name="Murat C."/>
            <person name="Nagy L.G."/>
            <person name="Nolan M."/>
            <person name="Ohm R.A."/>
            <person name="Patyshakuliyeva A."/>
            <person name="Rokas A."/>
            <person name="Ruiz-Duenas F.J."/>
            <person name="Sabat G."/>
            <person name="Salamov A."/>
            <person name="Samejima M."/>
            <person name="Schmutz J."/>
            <person name="Slot J.C."/>
            <person name="St John F."/>
            <person name="Stenlid J."/>
            <person name="Sun H."/>
            <person name="Sun S."/>
            <person name="Syed K."/>
            <person name="Tsang A."/>
            <person name="Wiebenga A."/>
            <person name="Young D."/>
            <person name="Pisabarro A."/>
            <person name="Eastwood D.C."/>
            <person name="Martin F."/>
            <person name="Cullen D."/>
            <person name="Grigoriev I.V."/>
            <person name="Hibbett D.S."/>
        </authorList>
    </citation>
    <scope>NUCLEOTIDE SEQUENCE [LARGE SCALE GENOMIC DNA]</scope>
    <source>
        <strain evidence="6">RWD-64-598 SS2</strain>
    </source>
</reference>
<dbReference type="PROSITE" id="PS50294">
    <property type="entry name" value="WD_REPEATS_REGION"/>
    <property type="match status" value="6"/>
</dbReference>
<evidence type="ECO:0000256" key="3">
    <source>
        <dbReference type="PROSITE-ProRule" id="PRU00221"/>
    </source>
</evidence>
<name>A0A5M3M8N1_CONPW</name>
<feature type="repeat" description="WD" evidence="3">
    <location>
        <begin position="52"/>
        <end position="93"/>
    </location>
</feature>
<dbReference type="PROSITE" id="PS00678">
    <property type="entry name" value="WD_REPEATS_1"/>
    <property type="match status" value="4"/>
</dbReference>
<sequence>MEKTTFGPFKGHTDGILCLAYSPDGAFLATGSDDNMIRIWETSTGLQNGEVLKGHTSHIHAIDYSPDGQHLVSGSHDHSIRVWDTNTHQTIMGPLKCHNLVHSVKYSPDGAFIASGDHDGLKLWAAHTGNSVATYVHPRRINSVSFSPSGEHVATACRDRFIRIFTLNVSGLELSREISGHTSSVTSIQYSPDGSVIASASEDYTISLWNSHSGERIRDPLHHNGGHEWIWAIDISRIDSLASGAEDGIICIWDLQCEDTITKRLFGHDGRVRAVKFTPDSTRLVSGGDDETIRVWDVQSGASLQVWNPHDRPVVALSISSDGSRLASGSGPYGSYYSTTRVWDVNSYEAIGGPLQHDYSVLSVCLSPDGSKVLSGSDVGAVRLWDISRGEQDFIFKHEEPAKSVQFSLDGSRFLSASEGGRVCVWSASTRELHRTMHHGSSVGSAAFSPDGISIMSGTKKGDARLWDVSSGSLLLPQVECHAVHSCQN</sequence>
<dbReference type="SMART" id="SM00320">
    <property type="entry name" value="WD40"/>
    <property type="match status" value="11"/>
</dbReference>
<feature type="domain" description="EML-like second beta-propeller" evidence="4">
    <location>
        <begin position="66"/>
        <end position="220"/>
    </location>
</feature>
<evidence type="ECO:0000313" key="6">
    <source>
        <dbReference type="Proteomes" id="UP000053558"/>
    </source>
</evidence>
<keyword evidence="2" id="KW-0677">Repeat</keyword>
<dbReference type="CDD" id="cd00200">
    <property type="entry name" value="WD40"/>
    <property type="match status" value="2"/>
</dbReference>
<dbReference type="EMBL" id="JH711588">
    <property type="protein sequence ID" value="EIW75622.1"/>
    <property type="molecule type" value="Genomic_DNA"/>
</dbReference>
<dbReference type="PRINTS" id="PR00320">
    <property type="entry name" value="GPROTEINBRPT"/>
</dbReference>
<feature type="repeat" description="WD" evidence="3">
    <location>
        <begin position="178"/>
        <end position="219"/>
    </location>
</feature>
<dbReference type="PANTHER" id="PTHR19848">
    <property type="entry name" value="WD40 REPEAT PROTEIN"/>
    <property type="match status" value="1"/>
</dbReference>
<dbReference type="InterPro" id="IPR036322">
    <property type="entry name" value="WD40_repeat_dom_sf"/>
</dbReference>
<dbReference type="SUPFAM" id="SSF50969">
    <property type="entry name" value="YVTN repeat-like/Quinoprotein amine dehydrogenase"/>
    <property type="match status" value="1"/>
</dbReference>
<dbReference type="SUPFAM" id="SSF50978">
    <property type="entry name" value="WD40 repeat-like"/>
    <property type="match status" value="2"/>
</dbReference>
<dbReference type="Gene3D" id="2.130.10.10">
    <property type="entry name" value="YVTN repeat-like/Quinoprotein amine dehydrogenase"/>
    <property type="match status" value="4"/>
</dbReference>
<evidence type="ECO:0000256" key="1">
    <source>
        <dbReference type="ARBA" id="ARBA00022574"/>
    </source>
</evidence>
<proteinExistence type="predicted"/>
<feature type="repeat" description="WD" evidence="3">
    <location>
        <begin position="134"/>
        <end position="168"/>
    </location>
</feature>
<feature type="repeat" description="WD" evidence="3">
    <location>
        <begin position="395"/>
        <end position="436"/>
    </location>
</feature>